<protein>
    <recommendedName>
        <fullName evidence="8">NADH kinase</fullName>
    </recommendedName>
</protein>
<evidence type="ECO:0000313" key="6">
    <source>
        <dbReference type="EMBL" id="KAK4484654.1"/>
    </source>
</evidence>
<evidence type="ECO:0000256" key="5">
    <source>
        <dbReference type="ARBA" id="ARBA00023027"/>
    </source>
</evidence>
<dbReference type="EMBL" id="JAYDYQ010002533">
    <property type="protein sequence ID" value="KAK4484654.1"/>
    <property type="molecule type" value="Genomic_DNA"/>
</dbReference>
<evidence type="ECO:0000256" key="2">
    <source>
        <dbReference type="ARBA" id="ARBA00022679"/>
    </source>
</evidence>
<keyword evidence="5" id="KW-0520">NAD</keyword>
<sequence>MARKRLLLLLKPFDVYPSHEPLDRQHKVLKYLYDRTLVHKNAISFCQNILKKKVVDWKAIFRSDLSGPIRDVDLVITIGGDGTLLQASHFIDDSIPVLGVNSDPTRPDELIEYNEEFDATRSTGYLCAATSNNFEQVVDGILENHSKPSELARMAISVNSKMISTSALNDVLLSHPCPATVSRFSFRIRKNGESFSSLVHSRSSGLRVSTAAGSTAAMLSAGGLAMPILSKELQYMVREPITLGDTSDIMHGFVKMDETMDITWFCGEGLLYIDGSHVVHSIQHGDTIELSSRAPKLKVYLTPKLLSGHTV</sequence>
<proteinExistence type="inferred from homology"/>
<comment type="similarity">
    <text evidence="1">Belongs to the NAD kinase family.</text>
</comment>
<evidence type="ECO:0008006" key="8">
    <source>
        <dbReference type="Google" id="ProtNLM"/>
    </source>
</evidence>
<dbReference type="SUPFAM" id="SSF111331">
    <property type="entry name" value="NAD kinase/diacylglycerol kinase-like"/>
    <property type="match status" value="1"/>
</dbReference>
<comment type="caution">
    <text evidence="6">The sequence shown here is derived from an EMBL/GenBank/DDBJ whole genome shotgun (WGS) entry which is preliminary data.</text>
</comment>
<evidence type="ECO:0000256" key="1">
    <source>
        <dbReference type="ARBA" id="ARBA00010995"/>
    </source>
</evidence>
<accession>A0ABR0D5W4</accession>
<keyword evidence="2" id="KW-0808">Transferase</keyword>
<keyword evidence="4" id="KW-0521">NADP</keyword>
<dbReference type="Pfam" id="PF01513">
    <property type="entry name" value="NAD_kinase"/>
    <property type="match status" value="1"/>
</dbReference>
<dbReference type="InterPro" id="IPR002504">
    <property type="entry name" value="NADK"/>
</dbReference>
<dbReference type="Proteomes" id="UP001291926">
    <property type="component" value="Unassembled WGS sequence"/>
</dbReference>
<dbReference type="PANTHER" id="PTHR20275:SF28">
    <property type="entry name" value="NADH KINASE"/>
    <property type="match status" value="1"/>
</dbReference>
<dbReference type="InterPro" id="IPR016064">
    <property type="entry name" value="NAD/diacylglycerol_kinase_sf"/>
</dbReference>
<gene>
    <name evidence="6" type="ORF">RD792_007243</name>
</gene>
<evidence type="ECO:0000256" key="3">
    <source>
        <dbReference type="ARBA" id="ARBA00022777"/>
    </source>
</evidence>
<name>A0ABR0D5W4_9LAMI</name>
<reference evidence="6 7" key="1">
    <citation type="journal article" date="2023" name="bioRxiv">
        <title>Genome report: Whole genome sequence and annotation of Penstemon davidsonii.</title>
        <authorList>
            <person name="Ostevik K.L."/>
            <person name="Alabady M."/>
            <person name="Zhang M."/>
            <person name="Rausher M.D."/>
        </authorList>
    </citation>
    <scope>NUCLEOTIDE SEQUENCE [LARGE SCALE GENOMIC DNA]</scope>
    <source>
        <strain evidence="6">DNT005</strain>
        <tissue evidence="6">Whole leaf</tissue>
    </source>
</reference>
<dbReference type="Gene3D" id="2.60.200.30">
    <property type="entry name" value="Probable inorganic polyphosphate/atp-NAD kinase, domain 2"/>
    <property type="match status" value="1"/>
</dbReference>
<evidence type="ECO:0000313" key="7">
    <source>
        <dbReference type="Proteomes" id="UP001291926"/>
    </source>
</evidence>
<organism evidence="6 7">
    <name type="scientific">Penstemon davidsonii</name>
    <dbReference type="NCBI Taxonomy" id="160366"/>
    <lineage>
        <taxon>Eukaryota</taxon>
        <taxon>Viridiplantae</taxon>
        <taxon>Streptophyta</taxon>
        <taxon>Embryophyta</taxon>
        <taxon>Tracheophyta</taxon>
        <taxon>Spermatophyta</taxon>
        <taxon>Magnoliopsida</taxon>
        <taxon>eudicotyledons</taxon>
        <taxon>Gunneridae</taxon>
        <taxon>Pentapetalae</taxon>
        <taxon>asterids</taxon>
        <taxon>lamiids</taxon>
        <taxon>Lamiales</taxon>
        <taxon>Plantaginaceae</taxon>
        <taxon>Cheloneae</taxon>
        <taxon>Penstemon</taxon>
    </lineage>
</organism>
<dbReference type="InterPro" id="IPR017437">
    <property type="entry name" value="ATP-NAD_kinase_PpnK-typ_C"/>
</dbReference>
<dbReference type="Gene3D" id="3.40.50.10330">
    <property type="entry name" value="Probable inorganic polyphosphate/atp-NAD kinase, domain 1"/>
    <property type="match status" value="1"/>
</dbReference>
<keyword evidence="7" id="KW-1185">Reference proteome</keyword>
<dbReference type="PANTHER" id="PTHR20275">
    <property type="entry name" value="NAD KINASE"/>
    <property type="match status" value="1"/>
</dbReference>
<evidence type="ECO:0000256" key="4">
    <source>
        <dbReference type="ARBA" id="ARBA00022857"/>
    </source>
</evidence>
<keyword evidence="3" id="KW-0418">Kinase</keyword>
<dbReference type="InterPro" id="IPR017438">
    <property type="entry name" value="ATP-NAD_kinase_N"/>
</dbReference>